<dbReference type="GO" id="GO:0071345">
    <property type="term" value="P:cellular response to cytokine stimulus"/>
    <property type="evidence" value="ECO:0007669"/>
    <property type="project" value="TreeGrafter"/>
</dbReference>
<feature type="compositionally biased region" description="Polar residues" evidence="3">
    <location>
        <begin position="106"/>
        <end position="120"/>
    </location>
</feature>
<dbReference type="InterPro" id="IPR034325">
    <property type="entry name" value="S-100_dom"/>
</dbReference>
<feature type="compositionally biased region" description="Polar residues" evidence="3">
    <location>
        <begin position="392"/>
        <end position="445"/>
    </location>
</feature>
<dbReference type="Gene3D" id="1.10.238.10">
    <property type="entry name" value="EF-hand"/>
    <property type="match status" value="1"/>
</dbReference>
<feature type="compositionally biased region" description="Low complexity" evidence="3">
    <location>
        <begin position="472"/>
        <end position="483"/>
    </location>
</feature>
<dbReference type="CTD" id="49860"/>
<dbReference type="Proteomes" id="UP000081671">
    <property type="component" value="Unplaced"/>
</dbReference>
<dbReference type="InterPro" id="IPR002048">
    <property type="entry name" value="EF_hand_dom"/>
</dbReference>
<evidence type="ECO:0000259" key="4">
    <source>
        <dbReference type="PROSITE" id="PS50222"/>
    </source>
</evidence>
<feature type="compositionally biased region" description="Basic and acidic residues" evidence="3">
    <location>
        <begin position="156"/>
        <end position="172"/>
    </location>
</feature>
<proteinExistence type="predicted"/>
<protein>
    <submittedName>
        <fullName evidence="6">Cornulin</fullName>
    </submittedName>
</protein>
<dbReference type="SUPFAM" id="SSF47473">
    <property type="entry name" value="EF-hand"/>
    <property type="match status" value="1"/>
</dbReference>
<dbReference type="GO" id="GO:0005615">
    <property type="term" value="C:extracellular space"/>
    <property type="evidence" value="ECO:0007669"/>
    <property type="project" value="TreeGrafter"/>
</dbReference>
<feature type="region of interest" description="Disordered" evidence="3">
    <location>
        <begin position="392"/>
        <end position="666"/>
    </location>
</feature>
<keyword evidence="2" id="KW-0106">Calcium</keyword>
<dbReference type="Pfam" id="PF01023">
    <property type="entry name" value="S_100"/>
    <property type="match status" value="1"/>
</dbReference>
<name>A0A1S3F1H0_DIPOR</name>
<reference evidence="6" key="1">
    <citation type="submission" date="2025-08" db="UniProtKB">
        <authorList>
            <consortium name="RefSeq"/>
        </authorList>
    </citation>
    <scope>IDENTIFICATION</scope>
    <source>
        <tissue evidence="6">Kidney</tissue>
    </source>
</reference>
<feature type="compositionally biased region" description="Low complexity" evidence="3">
    <location>
        <begin position="209"/>
        <end position="227"/>
    </location>
</feature>
<feature type="region of interest" description="Disordered" evidence="3">
    <location>
        <begin position="92"/>
        <end position="302"/>
    </location>
</feature>
<feature type="compositionally biased region" description="Low complexity" evidence="3">
    <location>
        <begin position="353"/>
        <end position="364"/>
    </location>
</feature>
<feature type="domain" description="EF-hand" evidence="4">
    <location>
        <begin position="49"/>
        <end position="84"/>
    </location>
</feature>
<dbReference type="GeneID" id="105984742"/>
<evidence type="ECO:0000256" key="1">
    <source>
        <dbReference type="ARBA" id="ARBA00022723"/>
    </source>
</evidence>
<dbReference type="OrthoDB" id="9451669at2759"/>
<feature type="compositionally biased region" description="Basic and acidic residues" evidence="3">
    <location>
        <begin position="642"/>
        <end position="666"/>
    </location>
</feature>
<feature type="region of interest" description="Disordered" evidence="3">
    <location>
        <begin position="329"/>
        <end position="364"/>
    </location>
</feature>
<feature type="compositionally biased region" description="Basic and acidic residues" evidence="3">
    <location>
        <begin position="586"/>
        <end position="598"/>
    </location>
</feature>
<dbReference type="PANTHER" id="PTHR11639:SF26">
    <property type="entry name" value="CORNULIN"/>
    <property type="match status" value="1"/>
</dbReference>
<feature type="compositionally biased region" description="Low complexity" evidence="3">
    <location>
        <begin position="446"/>
        <end position="463"/>
    </location>
</feature>
<dbReference type="InterPro" id="IPR018247">
    <property type="entry name" value="EF_Hand_1_Ca_BS"/>
</dbReference>
<dbReference type="SMART" id="SM00054">
    <property type="entry name" value="EFh"/>
    <property type="match status" value="1"/>
</dbReference>
<organism evidence="5 6">
    <name type="scientific">Dipodomys ordii</name>
    <name type="common">Ord's kangaroo rat</name>
    <dbReference type="NCBI Taxonomy" id="10020"/>
    <lineage>
        <taxon>Eukaryota</taxon>
        <taxon>Metazoa</taxon>
        <taxon>Chordata</taxon>
        <taxon>Craniata</taxon>
        <taxon>Vertebrata</taxon>
        <taxon>Euteleostomi</taxon>
        <taxon>Mammalia</taxon>
        <taxon>Eutheria</taxon>
        <taxon>Euarchontoglires</taxon>
        <taxon>Glires</taxon>
        <taxon>Rodentia</taxon>
        <taxon>Castorimorpha</taxon>
        <taxon>Heteromyidae</taxon>
        <taxon>Dipodomyinae</taxon>
        <taxon>Dipodomys</taxon>
    </lineage>
</organism>
<dbReference type="PROSITE" id="PS50222">
    <property type="entry name" value="EF_HAND_2"/>
    <property type="match status" value="1"/>
</dbReference>
<dbReference type="GO" id="GO:1902808">
    <property type="term" value="P:positive regulation of cell cycle G1/S phase transition"/>
    <property type="evidence" value="ECO:0007669"/>
    <property type="project" value="TreeGrafter"/>
</dbReference>
<feature type="compositionally biased region" description="Polar residues" evidence="3">
    <location>
        <begin position="495"/>
        <end position="558"/>
    </location>
</feature>
<dbReference type="GO" id="GO:0005509">
    <property type="term" value="F:calcium ion binding"/>
    <property type="evidence" value="ECO:0007669"/>
    <property type="project" value="InterPro"/>
</dbReference>
<dbReference type="GO" id="GO:0048306">
    <property type="term" value="F:calcium-dependent protein binding"/>
    <property type="evidence" value="ECO:0007669"/>
    <property type="project" value="TreeGrafter"/>
</dbReference>
<feature type="compositionally biased region" description="Polar residues" evidence="3">
    <location>
        <begin position="329"/>
        <end position="348"/>
    </location>
</feature>
<dbReference type="RefSeq" id="XP_012870471.1">
    <property type="nucleotide sequence ID" value="XM_013015017.1"/>
</dbReference>
<evidence type="ECO:0000313" key="5">
    <source>
        <dbReference type="Proteomes" id="UP000081671"/>
    </source>
</evidence>
<gene>
    <name evidence="6" type="primary">Crnn</name>
</gene>
<dbReference type="SMART" id="SM01394">
    <property type="entry name" value="S_100"/>
    <property type="match status" value="1"/>
</dbReference>
<evidence type="ECO:0000256" key="2">
    <source>
        <dbReference type="ARBA" id="ARBA00022837"/>
    </source>
</evidence>
<dbReference type="InParanoid" id="A0A1S3F1H0"/>
<dbReference type="AlphaFoldDB" id="A0A1S3F1H0"/>
<dbReference type="InterPro" id="IPR011992">
    <property type="entry name" value="EF-hand-dom_pair"/>
</dbReference>
<dbReference type="CDD" id="cd00213">
    <property type="entry name" value="S-100"/>
    <property type="match status" value="1"/>
</dbReference>
<feature type="compositionally biased region" description="Polar residues" evidence="3">
    <location>
        <begin position="240"/>
        <end position="302"/>
    </location>
</feature>
<sequence>MPQLLRNINGIIEAFGRYARTEGGCTVLTRGELKKLLEHEFANVIVKPHDPATVDEVLRLLDEDHTGTVDFKEFLVLVFKVAQACFKTLSEGPGGACRSQAPGSYYSGSSKELQESQRISTEVGRDERQQPHQGSSHEQIEQASRRQTRPDTQYQGRDRSQDRKAEFQRQERVSQQTQVTGHVEQSRRTGDDKRHQDREGRTERQSRFGEQTNETTATTAIQTQRGTSQTLEQDRRYHTGRTNIQTQESIYGQTRGNETHGQNRSQTSQAVAGGHSQSQAGPQTQTHTQTIEQRQTGNSGIQTQESINCQTSGTETHGQDWSQTSQVVTGGHIPTQTGSQIQTHTQITEQDRGCQTGNTNNQTQGFTCGQARGTETHGRDWSQTSQVVTGGHLPTQSGSYTWTHTQTAEQSRNHQSGSTGIQTQASTCSQTRGTESHGQQWSQTLTGHNQTQTGPHTQTHTQTMDPGRNHQTESTSFQTQESTRGPTQGREIHSQEMSQTSQARTGGHIQTQAGSYTQTVEQGWSQSTSQSAGARGQGQTQMHTGSSQTQITVGNYNTGKPEPVSQVQTGTRSETGRQDWNSTHPCRTERQDERDTEFSRGPGGQAQTGTSSETGRQDWNSTRVSGTGRQDEGDTEFSGEWVDDHTREIVIRSQDQGRGHSEHPSA</sequence>
<keyword evidence="5" id="KW-1185">Reference proteome</keyword>
<accession>A0A1S3F1H0</accession>
<feature type="compositionally biased region" description="Basic and acidic residues" evidence="3">
    <location>
        <begin position="184"/>
        <end position="207"/>
    </location>
</feature>
<dbReference type="PANTHER" id="PTHR11639">
    <property type="entry name" value="S100 CALCIUM-BINDING PROTEIN"/>
    <property type="match status" value="1"/>
</dbReference>
<feature type="compositionally biased region" description="Polar residues" evidence="3">
    <location>
        <begin position="565"/>
        <end position="585"/>
    </location>
</feature>
<dbReference type="GO" id="GO:0051896">
    <property type="term" value="P:regulation of phosphatidylinositol 3-kinase/protein kinase B signal transduction"/>
    <property type="evidence" value="ECO:0007669"/>
    <property type="project" value="TreeGrafter"/>
</dbReference>
<evidence type="ECO:0000256" key="3">
    <source>
        <dbReference type="SAM" id="MobiDB-lite"/>
    </source>
</evidence>
<dbReference type="FunCoup" id="A0A1S3F1H0">
    <property type="interactions" value="54"/>
</dbReference>
<dbReference type="KEGG" id="dord:105984742"/>
<feature type="compositionally biased region" description="Polar residues" evidence="3">
    <location>
        <begin position="607"/>
        <end position="628"/>
    </location>
</feature>
<dbReference type="PROSITE" id="PS00018">
    <property type="entry name" value="EF_HAND_1"/>
    <property type="match status" value="1"/>
</dbReference>
<dbReference type="GO" id="GO:0046914">
    <property type="term" value="F:transition metal ion binding"/>
    <property type="evidence" value="ECO:0007669"/>
    <property type="project" value="InterPro"/>
</dbReference>
<dbReference type="InterPro" id="IPR013787">
    <property type="entry name" value="S100_Ca-bd_sub"/>
</dbReference>
<evidence type="ECO:0000313" key="6">
    <source>
        <dbReference type="RefSeq" id="XP_012870471.1"/>
    </source>
</evidence>
<keyword evidence="1" id="KW-0479">Metal-binding</keyword>